<accession>A0A8S0P9Q0</accession>
<dbReference type="OrthoDB" id="1906709at2759"/>
<feature type="region of interest" description="Disordered" evidence="1">
    <location>
        <begin position="101"/>
        <end position="176"/>
    </location>
</feature>
<protein>
    <submittedName>
        <fullName evidence="2">Uncharacterized protein</fullName>
    </submittedName>
</protein>
<reference evidence="2 3" key="1">
    <citation type="submission" date="2019-12" db="EMBL/GenBank/DDBJ databases">
        <authorList>
            <person name="Alioto T."/>
            <person name="Alioto T."/>
            <person name="Gomez Garrido J."/>
        </authorList>
    </citation>
    <scope>NUCLEOTIDE SEQUENCE [LARGE SCALE GENOMIC DNA]</scope>
</reference>
<name>A0A8S0P9Q0_OLEEU</name>
<feature type="compositionally biased region" description="Polar residues" evidence="1">
    <location>
        <begin position="130"/>
        <end position="145"/>
    </location>
</feature>
<dbReference type="EMBL" id="CACTIH010000022">
    <property type="protein sequence ID" value="CAA2935101.1"/>
    <property type="molecule type" value="Genomic_DNA"/>
</dbReference>
<feature type="compositionally biased region" description="Basic and acidic residues" evidence="1">
    <location>
        <begin position="118"/>
        <end position="127"/>
    </location>
</feature>
<evidence type="ECO:0000313" key="3">
    <source>
        <dbReference type="Proteomes" id="UP000594638"/>
    </source>
</evidence>
<evidence type="ECO:0000313" key="2">
    <source>
        <dbReference type="EMBL" id="CAA2935101.1"/>
    </source>
</evidence>
<dbReference type="Gramene" id="OE9A024411T1">
    <property type="protein sequence ID" value="OE9A024411C1"/>
    <property type="gene ID" value="OE9A024411"/>
</dbReference>
<keyword evidence="3" id="KW-1185">Reference proteome</keyword>
<gene>
    <name evidence="2" type="ORF">OLEA9_A024411</name>
</gene>
<organism evidence="2 3">
    <name type="scientific">Olea europaea subsp. europaea</name>
    <dbReference type="NCBI Taxonomy" id="158383"/>
    <lineage>
        <taxon>Eukaryota</taxon>
        <taxon>Viridiplantae</taxon>
        <taxon>Streptophyta</taxon>
        <taxon>Embryophyta</taxon>
        <taxon>Tracheophyta</taxon>
        <taxon>Spermatophyta</taxon>
        <taxon>Magnoliopsida</taxon>
        <taxon>eudicotyledons</taxon>
        <taxon>Gunneridae</taxon>
        <taxon>Pentapetalae</taxon>
        <taxon>asterids</taxon>
        <taxon>lamiids</taxon>
        <taxon>Lamiales</taxon>
        <taxon>Oleaceae</taxon>
        <taxon>Oleeae</taxon>
        <taxon>Olea</taxon>
    </lineage>
</organism>
<comment type="caution">
    <text evidence="2">The sequence shown here is derived from an EMBL/GenBank/DDBJ whole genome shotgun (WGS) entry which is preliminary data.</text>
</comment>
<dbReference type="Proteomes" id="UP000594638">
    <property type="component" value="Unassembled WGS sequence"/>
</dbReference>
<dbReference type="AlphaFoldDB" id="A0A8S0P9Q0"/>
<sequence>MPKRDENSQPIGICQRFMNLIFGSLSRPAPRRSVEVPIEEVSSTNNGKTSINGSSGASEIVVQFGHIGALENWKTSVDDFGSSIKVPQKDASSFRVAEKSDLNARDNGLQQQGRSQKHNPEAREREAIGTNGQKNDLSYKESTSLLAEGTKMNKPNEETKPKPPRRPRHLLNADSNINAKAESFIKSKKEAMGRNFGFDPKKD</sequence>
<evidence type="ECO:0000256" key="1">
    <source>
        <dbReference type="SAM" id="MobiDB-lite"/>
    </source>
</evidence>
<proteinExistence type="predicted"/>